<gene>
    <name evidence="1" type="ORF">A2845_02750</name>
</gene>
<dbReference type="AlphaFoldDB" id="A0A1G2CV21"/>
<dbReference type="Proteomes" id="UP000177122">
    <property type="component" value="Unassembled WGS sequence"/>
</dbReference>
<protein>
    <recommendedName>
        <fullName evidence="3">POTRA domain-containing protein</fullName>
    </recommendedName>
</protein>
<proteinExistence type="predicted"/>
<comment type="caution">
    <text evidence="1">The sequence shown here is derived from an EMBL/GenBank/DDBJ whole genome shotgun (WGS) entry which is preliminary data.</text>
</comment>
<sequence>MRRIDLAFERLCQFLLIGYFLFFAVSWGAEREAIRISTIEVSGAVASSADEIRNIAQKLLSEKILWRIDRNNALFYPSSELSLALLAFDAHIKAVDMNVEAKKILKINIIEYLPKHLWCMSGAEASTTDRGICYLADSEGYVFALAPEYSGYPFDIYRTNIAGESEQDTPIGLFMLPKEELERVYAVIAELEKEGIFVHEIDQLDEHDYSFTSDKPWIFSWTSSKDPSASVANLKLAEEEIARTKKGTTTVKSIDLRFGNKIFYK</sequence>
<reference evidence="1 2" key="1">
    <citation type="journal article" date="2016" name="Nat. Commun.">
        <title>Thousands of microbial genomes shed light on interconnected biogeochemical processes in an aquifer system.</title>
        <authorList>
            <person name="Anantharaman K."/>
            <person name="Brown C.T."/>
            <person name="Hug L.A."/>
            <person name="Sharon I."/>
            <person name="Castelle C.J."/>
            <person name="Probst A.J."/>
            <person name="Thomas B.C."/>
            <person name="Singh A."/>
            <person name="Wilkins M.J."/>
            <person name="Karaoz U."/>
            <person name="Brodie E.L."/>
            <person name="Williams K.H."/>
            <person name="Hubbard S.S."/>
            <person name="Banfield J.F."/>
        </authorList>
    </citation>
    <scope>NUCLEOTIDE SEQUENCE [LARGE SCALE GENOMIC DNA]</scope>
</reference>
<evidence type="ECO:0000313" key="1">
    <source>
        <dbReference type="EMBL" id="OGZ05215.1"/>
    </source>
</evidence>
<evidence type="ECO:0008006" key="3">
    <source>
        <dbReference type="Google" id="ProtNLM"/>
    </source>
</evidence>
<dbReference type="EMBL" id="MHLI01000015">
    <property type="protein sequence ID" value="OGZ05215.1"/>
    <property type="molecule type" value="Genomic_DNA"/>
</dbReference>
<name>A0A1G2CV21_9BACT</name>
<accession>A0A1G2CV21</accession>
<evidence type="ECO:0000313" key="2">
    <source>
        <dbReference type="Proteomes" id="UP000177122"/>
    </source>
</evidence>
<organism evidence="1 2">
    <name type="scientific">Candidatus Lloydbacteria bacterium RIFCSPHIGHO2_01_FULL_49_22</name>
    <dbReference type="NCBI Taxonomy" id="1798658"/>
    <lineage>
        <taxon>Bacteria</taxon>
        <taxon>Candidatus Lloydiibacteriota</taxon>
    </lineage>
</organism>